<evidence type="ECO:0000259" key="1">
    <source>
        <dbReference type="PROSITE" id="PS50851"/>
    </source>
</evidence>
<gene>
    <name evidence="2" type="ORF">THSYN_10120</name>
</gene>
<keyword evidence="3" id="KW-1185">Reference proteome</keyword>
<dbReference type="Pfam" id="PF01584">
    <property type="entry name" value="CheW"/>
    <property type="match status" value="1"/>
</dbReference>
<dbReference type="OrthoDB" id="5298045at2"/>
<dbReference type="InterPro" id="IPR039315">
    <property type="entry name" value="CheW"/>
</dbReference>
<dbReference type="Proteomes" id="UP000232638">
    <property type="component" value="Chromosome"/>
</dbReference>
<dbReference type="AlphaFoldDB" id="A0A2K8U6T8"/>
<evidence type="ECO:0000313" key="2">
    <source>
        <dbReference type="EMBL" id="AUB81274.1"/>
    </source>
</evidence>
<protein>
    <recommendedName>
        <fullName evidence="1">CheW-like domain-containing protein</fullName>
    </recommendedName>
</protein>
<dbReference type="InterPro" id="IPR036061">
    <property type="entry name" value="CheW-like_dom_sf"/>
</dbReference>
<name>A0A2K8U6T8_9GAMM</name>
<dbReference type="KEGG" id="tsy:THSYN_10120"/>
<dbReference type="SMART" id="SM00260">
    <property type="entry name" value="CheW"/>
    <property type="match status" value="1"/>
</dbReference>
<dbReference type="GO" id="GO:0006935">
    <property type="term" value="P:chemotaxis"/>
    <property type="evidence" value="ECO:0007669"/>
    <property type="project" value="InterPro"/>
</dbReference>
<reference evidence="2 3" key="1">
    <citation type="submission" date="2017-03" db="EMBL/GenBank/DDBJ databases">
        <title>Complete genome sequence of Candidatus 'Thiodictyon syntrophicum' sp. nov. strain Cad16T, a photolithoautotroph purple sulfur bacterium isolated from an alpine meromictic lake.</title>
        <authorList>
            <person name="Luedin S.M."/>
            <person name="Pothier J.F."/>
            <person name="Danza F."/>
            <person name="Storelli N."/>
            <person name="Wittwer M."/>
            <person name="Tonolla M."/>
        </authorList>
    </citation>
    <scope>NUCLEOTIDE SEQUENCE [LARGE SCALE GENOMIC DNA]</scope>
    <source>
        <strain evidence="2 3">Cad16T</strain>
    </source>
</reference>
<dbReference type="RefSeq" id="WP_100919049.1">
    <property type="nucleotide sequence ID" value="NZ_CP020370.1"/>
</dbReference>
<dbReference type="GO" id="GO:0007165">
    <property type="term" value="P:signal transduction"/>
    <property type="evidence" value="ECO:0007669"/>
    <property type="project" value="InterPro"/>
</dbReference>
<dbReference type="PROSITE" id="PS50851">
    <property type="entry name" value="CHEW"/>
    <property type="match status" value="1"/>
</dbReference>
<accession>A0A2K8U6T8</accession>
<proteinExistence type="predicted"/>
<dbReference type="PANTHER" id="PTHR22617:SF43">
    <property type="entry name" value="PROTEIN PILI"/>
    <property type="match status" value="1"/>
</dbReference>
<dbReference type="GO" id="GO:0005829">
    <property type="term" value="C:cytosol"/>
    <property type="evidence" value="ECO:0007669"/>
    <property type="project" value="TreeGrafter"/>
</dbReference>
<dbReference type="InterPro" id="IPR002545">
    <property type="entry name" value="CheW-lke_dom"/>
</dbReference>
<sequence length="196" mass="20223">MSDDGDPWPTAAVRPGAQVRNGAELYELVAGVAARYPAPGVRPPADQVGLAHWSGLLVRVDDWCFLAHLDQIAAVLEVPPDLTPVPGTGNRVRGIANHQGTLLPILDLAALIGGGPAARCDTERVLVVHQDGPPCGLAVTAVLGLRHCDHGARRAPPPGGPAVLRPFVDEAFDLAGEVVPVLALDLLSAAPPMGLG</sequence>
<evidence type="ECO:0000313" key="3">
    <source>
        <dbReference type="Proteomes" id="UP000232638"/>
    </source>
</evidence>
<dbReference type="SUPFAM" id="SSF50341">
    <property type="entry name" value="CheW-like"/>
    <property type="match status" value="1"/>
</dbReference>
<dbReference type="PANTHER" id="PTHR22617">
    <property type="entry name" value="CHEMOTAXIS SENSOR HISTIDINE KINASE-RELATED"/>
    <property type="match status" value="1"/>
</dbReference>
<organism evidence="2 3">
    <name type="scientific">Candidatus Thiodictyon syntrophicum</name>
    <dbReference type="NCBI Taxonomy" id="1166950"/>
    <lineage>
        <taxon>Bacteria</taxon>
        <taxon>Pseudomonadati</taxon>
        <taxon>Pseudomonadota</taxon>
        <taxon>Gammaproteobacteria</taxon>
        <taxon>Chromatiales</taxon>
        <taxon>Chromatiaceae</taxon>
        <taxon>Thiodictyon</taxon>
    </lineage>
</organism>
<dbReference type="EMBL" id="CP020370">
    <property type="protein sequence ID" value="AUB81274.1"/>
    <property type="molecule type" value="Genomic_DNA"/>
</dbReference>
<dbReference type="Gene3D" id="2.40.50.180">
    <property type="entry name" value="CheA-289, Domain 4"/>
    <property type="match status" value="1"/>
</dbReference>
<feature type="domain" description="CheW-like" evidence="1">
    <location>
        <begin position="52"/>
        <end position="193"/>
    </location>
</feature>